<evidence type="ECO:0000256" key="3">
    <source>
        <dbReference type="ARBA" id="ARBA00022827"/>
    </source>
</evidence>
<keyword evidence="2" id="KW-0285">Flavoprotein</keyword>
<evidence type="ECO:0000256" key="9">
    <source>
        <dbReference type="SAM" id="MobiDB-lite"/>
    </source>
</evidence>
<reference evidence="11 12" key="1">
    <citation type="submission" date="2014-09" db="EMBL/GenBank/DDBJ databases">
        <authorList>
            <person name="Magalhaes I.L.F."/>
            <person name="Oliveira U."/>
            <person name="Santos F.R."/>
            <person name="Vidigal T.H.D.A."/>
            <person name="Brescovit A.D."/>
            <person name="Santos A.J."/>
        </authorList>
    </citation>
    <scope>NUCLEOTIDE SEQUENCE [LARGE SCALE GENOMIC DNA]</scope>
</reference>
<dbReference type="InterPro" id="IPR006076">
    <property type="entry name" value="FAD-dep_OxRdtase"/>
</dbReference>
<evidence type="ECO:0000259" key="10">
    <source>
        <dbReference type="Pfam" id="PF01266"/>
    </source>
</evidence>
<dbReference type="EC" id="1.1.99.2" evidence="7"/>
<feature type="domain" description="FAD dependent oxidoreductase" evidence="10">
    <location>
        <begin position="57"/>
        <end position="462"/>
    </location>
</feature>
<feature type="compositionally biased region" description="Basic residues" evidence="9">
    <location>
        <begin position="476"/>
        <end position="485"/>
    </location>
</feature>
<dbReference type="Pfam" id="PF01266">
    <property type="entry name" value="DAO"/>
    <property type="match status" value="1"/>
</dbReference>
<evidence type="ECO:0000256" key="5">
    <source>
        <dbReference type="ARBA" id="ARBA00036066"/>
    </source>
</evidence>
<evidence type="ECO:0000313" key="11">
    <source>
        <dbReference type="EMBL" id="CEH13500.1"/>
    </source>
</evidence>
<dbReference type="OrthoDB" id="498204at2759"/>
<feature type="compositionally biased region" description="Basic and acidic residues" evidence="9">
    <location>
        <begin position="62"/>
        <end position="80"/>
    </location>
</feature>
<dbReference type="EMBL" id="CCYA01000221">
    <property type="protein sequence ID" value="CEH13500.1"/>
    <property type="molecule type" value="Genomic_DNA"/>
</dbReference>
<evidence type="ECO:0000256" key="6">
    <source>
        <dbReference type="ARBA" id="ARBA00037941"/>
    </source>
</evidence>
<dbReference type="AlphaFoldDB" id="A0A0P1BCD9"/>
<evidence type="ECO:0000313" key="12">
    <source>
        <dbReference type="Proteomes" id="UP000054845"/>
    </source>
</evidence>
<feature type="region of interest" description="Disordered" evidence="9">
    <location>
        <begin position="470"/>
        <end position="503"/>
    </location>
</feature>
<dbReference type="Gene3D" id="3.30.9.10">
    <property type="entry name" value="D-Amino Acid Oxidase, subunit A, domain 2"/>
    <property type="match status" value="3"/>
</dbReference>
<dbReference type="PANTHER" id="PTHR43104">
    <property type="entry name" value="L-2-HYDROXYGLUTARATE DEHYDROGENASE, MITOCHONDRIAL"/>
    <property type="match status" value="1"/>
</dbReference>
<comment type="similarity">
    <text evidence="6">Belongs to the L2HGDH family.</text>
</comment>
<evidence type="ECO:0000256" key="4">
    <source>
        <dbReference type="ARBA" id="ARBA00023002"/>
    </source>
</evidence>
<name>A0A0P1BCD9_9BASI</name>
<organism evidence="11 12">
    <name type="scientific">Ceraceosorus bombacis</name>
    <dbReference type="NCBI Taxonomy" id="401625"/>
    <lineage>
        <taxon>Eukaryota</taxon>
        <taxon>Fungi</taxon>
        <taxon>Dikarya</taxon>
        <taxon>Basidiomycota</taxon>
        <taxon>Ustilaginomycotina</taxon>
        <taxon>Exobasidiomycetes</taxon>
        <taxon>Ceraceosorales</taxon>
        <taxon>Ceraceosoraceae</taxon>
        <taxon>Ceraceosorus</taxon>
    </lineage>
</organism>
<protein>
    <recommendedName>
        <fullName evidence="8">L-2-hydroxyglutarate dehydrogenase, mitochondrial</fullName>
        <ecNumber evidence="7">1.1.99.2</ecNumber>
    </recommendedName>
</protein>
<comment type="cofactor">
    <cofactor evidence="1">
        <name>FAD</name>
        <dbReference type="ChEBI" id="CHEBI:57692"/>
    </cofactor>
</comment>
<evidence type="ECO:0000256" key="8">
    <source>
        <dbReference type="ARBA" id="ARBA00041137"/>
    </source>
</evidence>
<dbReference type="InterPro" id="IPR036188">
    <property type="entry name" value="FAD/NAD-bd_sf"/>
</dbReference>
<evidence type="ECO:0000256" key="7">
    <source>
        <dbReference type="ARBA" id="ARBA00038878"/>
    </source>
</evidence>
<dbReference type="SUPFAM" id="SSF51905">
    <property type="entry name" value="FAD/NAD(P)-binding domain"/>
    <property type="match status" value="1"/>
</dbReference>
<dbReference type="Gene3D" id="3.50.50.60">
    <property type="entry name" value="FAD/NAD(P)-binding domain"/>
    <property type="match status" value="3"/>
</dbReference>
<evidence type="ECO:0000256" key="1">
    <source>
        <dbReference type="ARBA" id="ARBA00001974"/>
    </source>
</evidence>
<comment type="catalytic activity">
    <reaction evidence="5">
        <text>(S)-2-hydroxyglutarate + A = 2-oxoglutarate + AH2</text>
        <dbReference type="Rhea" id="RHEA:21252"/>
        <dbReference type="ChEBI" id="CHEBI:13193"/>
        <dbReference type="ChEBI" id="CHEBI:16782"/>
        <dbReference type="ChEBI" id="CHEBI:16810"/>
        <dbReference type="ChEBI" id="CHEBI:17499"/>
        <dbReference type="EC" id="1.1.99.2"/>
    </reaction>
</comment>
<sequence>MCIRGRDLMYKYCSSYNVPHKQIGKLVVGPPNARSYFESMLRHVSSLEPSKHRPELTLTSGDEARELEPELSKGIEPSKHRPELTLISGDEARELEPELSKGIGAAVFSPRTGIVSSHEYMESLEKEIMDSEIAEIVYDTSVLKVEPILVASASSNSSSKRGASSEDQGWIVHMRTGESNDVDTLRSKVVINSAGLTAPAILNGLLRDGHFGSAPKDWAREGSGESVDDSSRRNAPLAAYYSKGNYASYKGQGARHVKHLIYPTPFGMDQGGDPHKHQGLGTHLTIDLNGGIKFGPDTEWLHPPRDASPDFWSSSLAPLTRVPYSHQDADQESRLDLIHQAVQQYLPDVLREDQESRLDLIHRAVQQYLPDVLREGLSPDYAGIRPKLVPPGAAFKDFGVLLHHSNNLERQRVWQEALTLGGAQGGAEQGSVNAGGTLITLAGIESPGLTSSLAIAELVGDLVGRRAWAHDDHHSKAAAKARARTGKGSPDDATSSANVDAWA</sequence>
<keyword evidence="4" id="KW-0560">Oxidoreductase</keyword>
<accession>A0A0P1BCD9</accession>
<keyword evidence="3" id="KW-0274">FAD</keyword>
<dbReference type="PANTHER" id="PTHR43104:SF4">
    <property type="entry name" value="L-2-HYDROXYGLUTARATE DEHYDROGENASE, MITOCHONDRIAL"/>
    <property type="match status" value="1"/>
</dbReference>
<dbReference type="GO" id="GO:0047545">
    <property type="term" value="F:(S)-2-hydroxyglutarate dehydrogenase activity"/>
    <property type="evidence" value="ECO:0007669"/>
    <property type="project" value="UniProtKB-EC"/>
</dbReference>
<dbReference type="Proteomes" id="UP000054845">
    <property type="component" value="Unassembled WGS sequence"/>
</dbReference>
<keyword evidence="12" id="KW-1185">Reference proteome</keyword>
<proteinExistence type="inferred from homology"/>
<feature type="compositionally biased region" description="Polar residues" evidence="9">
    <location>
        <begin position="492"/>
        <end position="503"/>
    </location>
</feature>
<feature type="region of interest" description="Disordered" evidence="9">
    <location>
        <begin position="48"/>
        <end position="80"/>
    </location>
</feature>
<dbReference type="STRING" id="401625.A0A0P1BCD9"/>
<evidence type="ECO:0000256" key="2">
    <source>
        <dbReference type="ARBA" id="ARBA00022630"/>
    </source>
</evidence>